<keyword evidence="9" id="KW-0482">Metalloprotease</keyword>
<dbReference type="InterPro" id="IPR000787">
    <property type="entry name" value="Peptidase_M29"/>
</dbReference>
<evidence type="ECO:0000256" key="8">
    <source>
        <dbReference type="ARBA" id="ARBA00022801"/>
    </source>
</evidence>
<sequence>MTDPRYDKLASNLINHSICLQKGEKVLIEAFDLPEAMVIALVRAARKAGGVPLVTLKNNHVLRELYREATEEQMQLCGDVELARMKEMDAYIAIRGSHNIAEFSDVPADRMQLYQSHWLQPVHFQERVPNTRWVVLRWPSPSMAQQAEMSTEEFENFYFEVCCLDYAKMGEAIAPLKELMERTDQVRITGPDTDLRFSIKDIPAIACCGDRNIPDGECFTAPVKDSIEGHIHFNARTLYNGTIFSDVRLEFKDGKVVGATGSDDARLNEILDSDEGARYVGEFALAFNPFIQEPMLDILFDEKIAGSFHFTPGNAYDEADNGNRSDVHWDMVMIQRPEHGGGEIHFDDVLIRKDGLFVLPELEGLNPENLR</sequence>
<name>A0A381SES8_9ZZZZ</name>
<evidence type="ECO:0000256" key="3">
    <source>
        <dbReference type="ARBA" id="ARBA00001947"/>
    </source>
</evidence>
<organism evidence="10">
    <name type="scientific">marine metagenome</name>
    <dbReference type="NCBI Taxonomy" id="408172"/>
    <lineage>
        <taxon>unclassified sequences</taxon>
        <taxon>metagenomes</taxon>
        <taxon>ecological metagenomes</taxon>
    </lineage>
</organism>
<evidence type="ECO:0000256" key="4">
    <source>
        <dbReference type="ARBA" id="ARBA00008236"/>
    </source>
</evidence>
<comment type="similarity">
    <text evidence="4">Belongs to the peptidase M29 family.</text>
</comment>
<comment type="cofactor">
    <cofactor evidence="1">
        <name>Co(2+)</name>
        <dbReference type="ChEBI" id="CHEBI:48828"/>
    </cofactor>
</comment>
<dbReference type="PANTHER" id="PTHR34448">
    <property type="entry name" value="AMINOPEPTIDASE"/>
    <property type="match status" value="1"/>
</dbReference>
<evidence type="ECO:0000256" key="6">
    <source>
        <dbReference type="ARBA" id="ARBA00022670"/>
    </source>
</evidence>
<dbReference type="GO" id="GO:0008237">
    <property type="term" value="F:metallopeptidase activity"/>
    <property type="evidence" value="ECO:0007669"/>
    <property type="project" value="UniProtKB-KW"/>
</dbReference>
<dbReference type="Gene3D" id="3.40.1830.10">
    <property type="entry name" value="Thermophilic metalloprotease (M29)"/>
    <property type="match status" value="1"/>
</dbReference>
<evidence type="ECO:0000256" key="5">
    <source>
        <dbReference type="ARBA" id="ARBA00022438"/>
    </source>
</evidence>
<keyword evidence="8" id="KW-0378">Hydrolase</keyword>
<evidence type="ECO:0000313" key="10">
    <source>
        <dbReference type="EMBL" id="SUZ99663.1"/>
    </source>
</evidence>
<dbReference type="GO" id="GO:0006508">
    <property type="term" value="P:proteolysis"/>
    <property type="evidence" value="ECO:0007669"/>
    <property type="project" value="UniProtKB-KW"/>
</dbReference>
<dbReference type="InterPro" id="IPR035097">
    <property type="entry name" value="M29_N-terminal"/>
</dbReference>
<dbReference type="EMBL" id="UINC01002725">
    <property type="protein sequence ID" value="SUZ99663.1"/>
    <property type="molecule type" value="Genomic_DNA"/>
</dbReference>
<dbReference type="PANTHER" id="PTHR34448:SF1">
    <property type="entry name" value="BLL6088 PROTEIN"/>
    <property type="match status" value="1"/>
</dbReference>
<evidence type="ECO:0000256" key="1">
    <source>
        <dbReference type="ARBA" id="ARBA00001941"/>
    </source>
</evidence>
<comment type="cofactor">
    <cofactor evidence="2">
        <name>Mg(2+)</name>
        <dbReference type="ChEBI" id="CHEBI:18420"/>
    </cofactor>
</comment>
<evidence type="ECO:0008006" key="11">
    <source>
        <dbReference type="Google" id="ProtNLM"/>
    </source>
</evidence>
<evidence type="ECO:0000256" key="9">
    <source>
        <dbReference type="ARBA" id="ARBA00023049"/>
    </source>
</evidence>
<reference evidence="10" key="1">
    <citation type="submission" date="2018-05" db="EMBL/GenBank/DDBJ databases">
        <authorList>
            <person name="Lanie J.A."/>
            <person name="Ng W.-L."/>
            <person name="Kazmierczak K.M."/>
            <person name="Andrzejewski T.M."/>
            <person name="Davidsen T.M."/>
            <person name="Wayne K.J."/>
            <person name="Tettelin H."/>
            <person name="Glass J.I."/>
            <person name="Rusch D."/>
            <person name="Podicherti R."/>
            <person name="Tsui H.-C.T."/>
            <person name="Winkler M.E."/>
        </authorList>
    </citation>
    <scope>NUCLEOTIDE SEQUENCE</scope>
</reference>
<dbReference type="GO" id="GO:0046872">
    <property type="term" value="F:metal ion binding"/>
    <property type="evidence" value="ECO:0007669"/>
    <property type="project" value="UniProtKB-KW"/>
</dbReference>
<keyword evidence="7" id="KW-0479">Metal-binding</keyword>
<gene>
    <name evidence="10" type="ORF">METZ01_LOCUS52517</name>
</gene>
<evidence type="ECO:0000256" key="2">
    <source>
        <dbReference type="ARBA" id="ARBA00001946"/>
    </source>
</evidence>
<dbReference type="Pfam" id="PF02073">
    <property type="entry name" value="Peptidase_M29"/>
    <property type="match status" value="1"/>
</dbReference>
<proteinExistence type="inferred from homology"/>
<protein>
    <recommendedName>
        <fullName evidence="11">Aminopeptidase</fullName>
    </recommendedName>
</protein>
<keyword evidence="6" id="KW-0645">Protease</keyword>
<evidence type="ECO:0000256" key="7">
    <source>
        <dbReference type="ARBA" id="ARBA00022723"/>
    </source>
</evidence>
<comment type="cofactor">
    <cofactor evidence="3">
        <name>Zn(2+)</name>
        <dbReference type="ChEBI" id="CHEBI:29105"/>
    </cofactor>
</comment>
<dbReference type="SUPFAM" id="SSF144052">
    <property type="entry name" value="Thermophilic metalloprotease-like"/>
    <property type="match status" value="1"/>
</dbReference>
<accession>A0A381SES8</accession>
<dbReference type="AlphaFoldDB" id="A0A381SES8"/>
<dbReference type="GO" id="GO:0004177">
    <property type="term" value="F:aminopeptidase activity"/>
    <property type="evidence" value="ECO:0007669"/>
    <property type="project" value="UniProtKB-KW"/>
</dbReference>
<keyword evidence="5" id="KW-0031">Aminopeptidase</keyword>
<dbReference type="InterPro" id="IPR052170">
    <property type="entry name" value="M29_Exopeptidase"/>
</dbReference>